<dbReference type="Gene3D" id="3.40.720.10">
    <property type="entry name" value="Alkaline Phosphatase, subunit A"/>
    <property type="match status" value="1"/>
</dbReference>
<dbReference type="Proteomes" id="UP000188324">
    <property type="component" value="Chromosome"/>
</dbReference>
<evidence type="ECO:0000313" key="1">
    <source>
        <dbReference type="EMBL" id="AQP44338.1"/>
    </source>
</evidence>
<dbReference type="OrthoDB" id="9779267at2"/>
<name>A0A1Q2CE11_9ACTN</name>
<dbReference type="SUPFAM" id="SSF53649">
    <property type="entry name" value="Alkaline phosphatase-like"/>
    <property type="match status" value="1"/>
</dbReference>
<keyword evidence="2" id="KW-1185">Reference proteome</keyword>
<dbReference type="KEGG" id="tfl:RPIT_05510"/>
<dbReference type="EMBL" id="CP019605">
    <property type="protein sequence ID" value="AQP44338.1"/>
    <property type="molecule type" value="Genomic_DNA"/>
</dbReference>
<sequence length="371" mass="39489">MEFVDPRYDDLALANVMPSIAARLEGGQPTLHLPAARRYVLLLVDGLGWHQLHEYADHAETMASLLPRAQRLTCSVPSTTATSLTSLGCGATPGQHGIVGYSFYEPVVHRVVNALTWEGGPDDVEGFAQMPTVFQRLATTGHASGAVTLGRFAGSALTRLAFTGTSLFPVAAEGDAGQFAGLVTEALGAAEVVYCYERMLDADGHSHGVGSWQWLERLAIVDDLVAHLLDTLPDDVCLLVTGDHGMINVPEASRLIVEDESRLGGYQHLGGEPRFRHVYGEDPRALAWAWESVLGERAHVLRREDAIDAGWFGAQVSGMSAARIGDVVAAMTGDFALMSHGTPGEFSLVGMHGSLTAAEMEVPLLIHGGAG</sequence>
<dbReference type="Pfam" id="PF01663">
    <property type="entry name" value="Phosphodiest"/>
    <property type="match status" value="1"/>
</dbReference>
<protein>
    <submittedName>
        <fullName evidence="1">Uncharacterized protein</fullName>
    </submittedName>
</protein>
<organism evidence="1 2">
    <name type="scientific">Tessaracoccus flavus</name>
    <dbReference type="NCBI Taxonomy" id="1610493"/>
    <lineage>
        <taxon>Bacteria</taxon>
        <taxon>Bacillati</taxon>
        <taxon>Actinomycetota</taxon>
        <taxon>Actinomycetes</taxon>
        <taxon>Propionibacteriales</taxon>
        <taxon>Propionibacteriaceae</taxon>
        <taxon>Tessaracoccus</taxon>
    </lineage>
</organism>
<dbReference type="InterPro" id="IPR017850">
    <property type="entry name" value="Alkaline_phosphatase_core_sf"/>
</dbReference>
<dbReference type="RefSeq" id="WP_077341393.1">
    <property type="nucleotide sequence ID" value="NZ_CP019605.1"/>
</dbReference>
<evidence type="ECO:0000313" key="2">
    <source>
        <dbReference type="Proteomes" id="UP000188324"/>
    </source>
</evidence>
<gene>
    <name evidence="1" type="ORF">RPIT_05510</name>
</gene>
<dbReference type="InterPro" id="IPR002591">
    <property type="entry name" value="Phosphodiest/P_Trfase"/>
</dbReference>
<dbReference type="STRING" id="1610493.RPIT_05510"/>
<dbReference type="AlphaFoldDB" id="A0A1Q2CE11"/>
<accession>A0A1Q2CE11</accession>
<reference evidence="1 2" key="1">
    <citation type="journal article" date="2016" name="Int. J. Syst. Evol. Microbiol.">
        <title>Tessaracoccus flavus sp. nov., isolated from the drainage system of a lindane-producing factory.</title>
        <authorList>
            <person name="Kumari R."/>
            <person name="Singh P."/>
            <person name="Schumann P."/>
            <person name="Lal R."/>
        </authorList>
    </citation>
    <scope>NUCLEOTIDE SEQUENCE [LARGE SCALE GENOMIC DNA]</scope>
    <source>
        <strain evidence="1 2">RP1T</strain>
    </source>
</reference>
<proteinExistence type="predicted"/>
<dbReference type="GO" id="GO:0016787">
    <property type="term" value="F:hydrolase activity"/>
    <property type="evidence" value="ECO:0007669"/>
    <property type="project" value="UniProtKB-ARBA"/>
</dbReference>
<dbReference type="PANTHER" id="PTHR10151:SF120">
    <property type="entry name" value="BIS(5'-ADENOSYL)-TRIPHOSPHATASE"/>
    <property type="match status" value="1"/>
</dbReference>
<dbReference type="PANTHER" id="PTHR10151">
    <property type="entry name" value="ECTONUCLEOTIDE PYROPHOSPHATASE/PHOSPHODIESTERASE"/>
    <property type="match status" value="1"/>
</dbReference>